<name>A0A8S1NXI9_PARPR</name>
<comment type="caution">
    <text evidence="1">The sequence shown here is derived from an EMBL/GenBank/DDBJ whole genome shotgun (WGS) entry which is preliminary data.</text>
</comment>
<reference evidence="1" key="1">
    <citation type="submission" date="2021-01" db="EMBL/GenBank/DDBJ databases">
        <authorList>
            <consortium name="Genoscope - CEA"/>
            <person name="William W."/>
        </authorList>
    </citation>
    <scope>NUCLEOTIDE SEQUENCE</scope>
</reference>
<dbReference type="AlphaFoldDB" id="A0A8S1NXI9"/>
<organism evidence="1 2">
    <name type="scientific">Paramecium primaurelia</name>
    <dbReference type="NCBI Taxonomy" id="5886"/>
    <lineage>
        <taxon>Eukaryota</taxon>
        <taxon>Sar</taxon>
        <taxon>Alveolata</taxon>
        <taxon>Ciliophora</taxon>
        <taxon>Intramacronucleata</taxon>
        <taxon>Oligohymenophorea</taxon>
        <taxon>Peniculida</taxon>
        <taxon>Parameciidae</taxon>
        <taxon>Paramecium</taxon>
    </lineage>
</organism>
<dbReference type="EMBL" id="CAJJDM010000100">
    <property type="protein sequence ID" value="CAD8095061.1"/>
    <property type="molecule type" value="Genomic_DNA"/>
</dbReference>
<evidence type="ECO:0000313" key="2">
    <source>
        <dbReference type="Proteomes" id="UP000688137"/>
    </source>
</evidence>
<gene>
    <name evidence="1" type="ORF">PPRIM_AZ9-3.1.T0970169</name>
</gene>
<accession>A0A8S1NXI9</accession>
<evidence type="ECO:0000313" key="1">
    <source>
        <dbReference type="EMBL" id="CAD8095061.1"/>
    </source>
</evidence>
<proteinExistence type="predicted"/>
<keyword evidence="2" id="KW-1185">Reference proteome</keyword>
<sequence length="83" mass="9703">MHVYEMNITNKQNIKTKDISVIRGGNCRFFFPQQYIHSKFLLVNKNGYYVNLIWINKNGDFISLQSIDFGTSDLYGQMSEDSI</sequence>
<protein>
    <submittedName>
        <fullName evidence="1">Uncharacterized protein</fullName>
    </submittedName>
</protein>
<dbReference type="Proteomes" id="UP000688137">
    <property type="component" value="Unassembled WGS sequence"/>
</dbReference>